<sequence length="406" mass="40891">MGRFAAGCLGLLLLAGCGGGGDTAVAPEAAPSVAVGTAPAVDAARVAAPAAPAPSVPTRLGVSRLIVAGDSLADVGTFGYKFTVQDAANPAGFPVFPELVAATYGLSAGCSVYRDDGDGGVTPRGNPACTNFAVGGGRILRGDGPQGIPSQLRDSASTLGTFGAGDLVVLDGGANDVSDLAAGYVAAVTSRTGLLAFVAFLAREVKVSDLLSTRAGDASLARSANLYMEKAADTLADAVSVSLLARGATRVAVLNVPDVTRTPRFSAAFDRLAQEYGAGEATSIRAAVQQTIAAYNTRLQTRLGSDPRIVLVDLRTTVDEQITRAADYGLSDATRAACPVTGVSSAGLPKWTLETCTSAALDAAAPGGAPPGWWSTWAFSDGFHPTPAGHRLLAATVDRALAAAGW</sequence>
<evidence type="ECO:0000256" key="1">
    <source>
        <dbReference type="SAM" id="SignalP"/>
    </source>
</evidence>
<feature type="chain" id="PRO_5026953314" description="Phospholipase/lecithinase/hemolysin" evidence="1">
    <location>
        <begin position="21"/>
        <end position="406"/>
    </location>
</feature>
<proteinExistence type="predicted"/>
<reference evidence="2" key="1">
    <citation type="submission" date="2020-02" db="EMBL/GenBank/DDBJ databases">
        <authorList>
            <person name="Meier V. D."/>
        </authorList>
    </citation>
    <scope>NUCLEOTIDE SEQUENCE</scope>
    <source>
        <strain evidence="2">AVDCRST_MAG51</strain>
    </source>
</reference>
<protein>
    <recommendedName>
        <fullName evidence="3">Phospholipase/lecithinase/hemolysin</fullName>
    </recommendedName>
</protein>
<dbReference type="InterPro" id="IPR036514">
    <property type="entry name" value="SGNH_hydro_sf"/>
</dbReference>
<feature type="signal peptide" evidence="1">
    <location>
        <begin position="1"/>
        <end position="20"/>
    </location>
</feature>
<keyword evidence="1" id="KW-0732">Signal</keyword>
<dbReference type="SUPFAM" id="SSF52266">
    <property type="entry name" value="SGNH hydrolase"/>
    <property type="match status" value="1"/>
</dbReference>
<name>A0A6J4P1U0_9BURK</name>
<evidence type="ECO:0008006" key="3">
    <source>
        <dbReference type="Google" id="ProtNLM"/>
    </source>
</evidence>
<dbReference type="AlphaFoldDB" id="A0A6J4P1U0"/>
<evidence type="ECO:0000313" key="2">
    <source>
        <dbReference type="EMBL" id="CAA9398596.1"/>
    </source>
</evidence>
<organism evidence="2">
    <name type="scientific">uncultured Ramlibacter sp</name>
    <dbReference type="NCBI Taxonomy" id="260755"/>
    <lineage>
        <taxon>Bacteria</taxon>
        <taxon>Pseudomonadati</taxon>
        <taxon>Pseudomonadota</taxon>
        <taxon>Betaproteobacteria</taxon>
        <taxon>Burkholderiales</taxon>
        <taxon>Comamonadaceae</taxon>
        <taxon>Ramlibacter</taxon>
        <taxon>environmental samples</taxon>
    </lineage>
</organism>
<dbReference type="GO" id="GO:0016788">
    <property type="term" value="F:hydrolase activity, acting on ester bonds"/>
    <property type="evidence" value="ECO:0007669"/>
    <property type="project" value="InterPro"/>
</dbReference>
<dbReference type="Pfam" id="PF00657">
    <property type="entry name" value="Lipase_GDSL"/>
    <property type="match status" value="1"/>
</dbReference>
<dbReference type="InterPro" id="IPR001087">
    <property type="entry name" value="GDSL"/>
</dbReference>
<dbReference type="EMBL" id="CADCUX010000197">
    <property type="protein sequence ID" value="CAA9398596.1"/>
    <property type="molecule type" value="Genomic_DNA"/>
</dbReference>
<dbReference type="Gene3D" id="3.40.50.1110">
    <property type="entry name" value="SGNH hydrolase"/>
    <property type="match status" value="1"/>
</dbReference>
<dbReference type="PROSITE" id="PS51257">
    <property type="entry name" value="PROKAR_LIPOPROTEIN"/>
    <property type="match status" value="1"/>
</dbReference>
<gene>
    <name evidence="2" type="ORF">AVDCRST_MAG51-769</name>
</gene>
<accession>A0A6J4P1U0</accession>